<evidence type="ECO:0000256" key="3">
    <source>
        <dbReference type="ARBA" id="ARBA00022763"/>
    </source>
</evidence>
<accession>A0A3N9TFM3</accession>
<evidence type="ECO:0000313" key="12">
    <source>
        <dbReference type="EMBL" id="RQW63041.1"/>
    </source>
</evidence>
<dbReference type="Gene3D" id="1.10.10.990">
    <property type="match status" value="1"/>
</dbReference>
<dbReference type="AlphaFoldDB" id="A0A3N9TFM3"/>
<comment type="function">
    <text evidence="10">A helicase/nuclease that prepares dsDNA breaks (DSB) for recombinational DNA repair. Binds to DSBs and unwinds DNA via a highly rapid and processive ATP-dependent bidirectional helicase activity. Unwinds dsDNA until it encounters a Chi (crossover hotspot instigator) sequence from the 3' direction. Cuts ssDNA a few nucleotides 3' to the Chi site. The properties and activities of the enzyme are changed at Chi. The Chi-altered holoenzyme produces a long 3'-ssDNA overhang and facilitates RecA-binding to the ssDNA for homologous DNA recombination and repair. Holoenzyme degrades any linearized DNA that is unable to undergo homologous recombination. In the holoenzyme this subunit recognizes the wild-type Chi sequence, and when added to isolated RecB increases its ATP-dependent helicase processivity.</text>
</comment>
<proteinExistence type="inferred from homology"/>
<comment type="similarity">
    <text evidence="10">Belongs to the RecC family.</text>
</comment>
<sequence>MFTVYHSNKLETLKILLVHLIKSEPYENPFEAEQILVQSPGMSQWLKMAMAKDMGVAANIAFPLPATFIWDVFTQILPDVPTRSAFNKESMVWKLVQLLPQLKERTEFAPIKQYLERDTSELNLFQLAEKISDIFDSYLVYRPEWIDAWENELEVEENKDIHPWQPILWRELYRFTIELGQSPYHRANLYQALIQRLKLVDPSQLSLPKRLFIFGVTALPPRYIDALHALGQHIDVHLMFTNPCQHYWGDVRDRKTLARIEQARRKQWIFNNQNLSEGQSISYLKGSVDDNAEDTMHLNGVVGNELLASMGKLGRDNLWLLSQMDSEEHELFIDIQRDSLLHNIQADILHLEEHQDDHLLLTSDHKQSISKGDNSISFHSCHSAMREVEVLHDHLLSLFDQNDDLTPRDVIVMVADINAYSPAIQAVFGNAPGERYIPFSISDRTADQESPVLNAFLHLLNLPRSRCLASELLELLETPAIMRKFDISEEEFLQAKLWVEESGIRWGLNRKTAEQFDLPGTYQNTWEFGIARMLAGYAMSDDVEWLVHDNEFIAPYSEIQGLTAELAGKLSMYIDTIKLYRKRLNHTHSVDEWRQLIDGLLDGFFAVDIEEEVAFYTIRELIGQLKQQLSDSQYDASLPFDLLVYYLTQKVSGTRVSQKFLAGQVNFCTLMPMRSIPFKVVCLLGMNDGVYPRSIPAEGFDLMALAARRGDRSRRDDDRYLFLEALISAEQYLYISYVGHSIRDKSELTPSVLVTELEEYCQQNYVLEGDESLDVDVSGTRLLSELRCLHPMVPYSLDSFTGPNPSYASEWLPSVLRDSSQNTQNAPQMNDYWLDKASPIELELSDLQRFWRSPAQAFFNYRLGVYFNEPLSTQKDEEPFNLNGLDNYLLMSDLIPILLQNSGHEESLTCLRQKLSAQGRLPVGAFGELDFHQQVERVTPIVGELKELIDQPLADKELDLTLKIDERRSVNLVGWLGNRFSNGIVRFRPGRMRAQDYLSGWIEHLAHAASGEKAVTHMIALSAKGGAEHLFYQPIEDVIAAQRQLTALVRHFIDGLNTPIPYFPRTALAGIEAQYQKGQWVEDEDAVKTKMEQAFCGDYFSSGEGDDLYLSRLWPSWNDDVYAAAREWAISVLETPRQMAREFTGKDEE</sequence>
<dbReference type="CDD" id="cd22353">
    <property type="entry name" value="RecC_C-like"/>
    <property type="match status" value="1"/>
</dbReference>
<evidence type="ECO:0000256" key="1">
    <source>
        <dbReference type="ARBA" id="ARBA00022722"/>
    </source>
</evidence>
<feature type="domain" description="RecC C-terminal" evidence="11">
    <location>
        <begin position="841"/>
        <end position="1074"/>
    </location>
</feature>
<evidence type="ECO:0000256" key="5">
    <source>
        <dbReference type="ARBA" id="ARBA00022806"/>
    </source>
</evidence>
<evidence type="ECO:0000313" key="13">
    <source>
        <dbReference type="Proteomes" id="UP000281112"/>
    </source>
</evidence>
<dbReference type="InterPro" id="IPR006697">
    <property type="entry name" value="RecC"/>
</dbReference>
<dbReference type="NCBIfam" id="NF008289">
    <property type="entry name" value="PRK11069.1"/>
    <property type="match status" value="1"/>
</dbReference>
<evidence type="ECO:0000256" key="9">
    <source>
        <dbReference type="ARBA" id="ARBA00023204"/>
    </source>
</evidence>
<dbReference type="RefSeq" id="WP_124937438.1">
    <property type="nucleotide sequence ID" value="NZ_RJVQ01000004.1"/>
</dbReference>
<keyword evidence="7 10" id="KW-0067">ATP-binding</keyword>
<dbReference type="SUPFAM" id="SSF52540">
    <property type="entry name" value="P-loop containing nucleoside triphosphate hydrolases"/>
    <property type="match status" value="2"/>
</dbReference>
<keyword evidence="13" id="KW-1185">Reference proteome</keyword>
<dbReference type="Gene3D" id="1.10.10.160">
    <property type="match status" value="1"/>
</dbReference>
<dbReference type="GO" id="GO:0008854">
    <property type="term" value="F:exodeoxyribonuclease V activity"/>
    <property type="evidence" value="ECO:0007669"/>
    <property type="project" value="InterPro"/>
</dbReference>
<gene>
    <name evidence="10" type="primary">recC</name>
    <name evidence="12" type="ORF">EES38_12060</name>
</gene>
<dbReference type="Pfam" id="PF17946">
    <property type="entry name" value="RecC_C"/>
    <property type="match status" value="1"/>
</dbReference>
<organism evidence="12 13">
    <name type="scientific">Vibrio viridaestus</name>
    <dbReference type="NCBI Taxonomy" id="2487322"/>
    <lineage>
        <taxon>Bacteria</taxon>
        <taxon>Pseudomonadati</taxon>
        <taxon>Pseudomonadota</taxon>
        <taxon>Gammaproteobacteria</taxon>
        <taxon>Vibrionales</taxon>
        <taxon>Vibrionaceae</taxon>
        <taxon>Vibrio</taxon>
    </lineage>
</organism>
<evidence type="ECO:0000256" key="2">
    <source>
        <dbReference type="ARBA" id="ARBA00022741"/>
    </source>
</evidence>
<dbReference type="GO" id="GO:0009338">
    <property type="term" value="C:exodeoxyribonuclease V complex"/>
    <property type="evidence" value="ECO:0007669"/>
    <property type="project" value="InterPro"/>
</dbReference>
<keyword evidence="6 10" id="KW-0269">Exonuclease</keyword>
<comment type="subunit">
    <text evidence="10">Heterotrimer of RecB, RecC and RecD. All subunits contribute to DNA-binding.</text>
</comment>
<dbReference type="GO" id="GO:0000724">
    <property type="term" value="P:double-strand break repair via homologous recombination"/>
    <property type="evidence" value="ECO:0007669"/>
    <property type="project" value="UniProtKB-UniRule"/>
</dbReference>
<keyword evidence="8 10" id="KW-0238">DNA-binding</keyword>
<evidence type="ECO:0000256" key="4">
    <source>
        <dbReference type="ARBA" id="ARBA00022801"/>
    </source>
</evidence>
<dbReference type="InterPro" id="IPR011335">
    <property type="entry name" value="Restrct_endonuc-II-like"/>
</dbReference>
<dbReference type="PANTHER" id="PTHR30591:SF1">
    <property type="entry name" value="RECBCD ENZYME SUBUNIT RECC"/>
    <property type="match status" value="1"/>
</dbReference>
<protein>
    <recommendedName>
        <fullName evidence="10">RecBCD enzyme subunit RecC</fullName>
    </recommendedName>
    <alternativeName>
        <fullName evidence="10">Exonuclease V subunit RecC</fullName>
        <shortName evidence="10">ExoV subunit RecC</shortName>
    </alternativeName>
    <alternativeName>
        <fullName evidence="10">Helicase/nuclease RecBCD subunit RecC</fullName>
    </alternativeName>
</protein>
<evidence type="ECO:0000256" key="6">
    <source>
        <dbReference type="ARBA" id="ARBA00022839"/>
    </source>
</evidence>
<evidence type="ECO:0000259" key="11">
    <source>
        <dbReference type="Pfam" id="PF17946"/>
    </source>
</evidence>
<keyword evidence="3 10" id="KW-0227">DNA damage</keyword>
<dbReference type="Proteomes" id="UP000281112">
    <property type="component" value="Unassembled WGS sequence"/>
</dbReference>
<keyword evidence="9 10" id="KW-0234">DNA repair</keyword>
<reference evidence="12 13" key="1">
    <citation type="submission" date="2018-11" db="EMBL/GenBank/DDBJ databases">
        <title>Vibrio LJC006 sp. nov., isolated from seawater during the bloom of the enteromorpha.</title>
        <authorList>
            <person name="Liang J."/>
        </authorList>
    </citation>
    <scope>NUCLEOTIDE SEQUENCE [LARGE SCALE GENOMIC DNA]</scope>
    <source>
        <strain evidence="12 13">LJC006</strain>
    </source>
</reference>
<dbReference type="OrthoDB" id="9762834at2"/>
<dbReference type="InterPro" id="IPR041500">
    <property type="entry name" value="RecC_C"/>
</dbReference>
<dbReference type="SUPFAM" id="SSF52980">
    <property type="entry name" value="Restriction endonuclease-like"/>
    <property type="match status" value="1"/>
</dbReference>
<evidence type="ECO:0000256" key="10">
    <source>
        <dbReference type="HAMAP-Rule" id="MF_01486"/>
    </source>
</evidence>
<dbReference type="InterPro" id="IPR027417">
    <property type="entry name" value="P-loop_NTPase"/>
</dbReference>
<dbReference type="Gene3D" id="3.40.50.10930">
    <property type="match status" value="1"/>
</dbReference>
<evidence type="ECO:0000256" key="7">
    <source>
        <dbReference type="ARBA" id="ARBA00022840"/>
    </source>
</evidence>
<dbReference type="EMBL" id="RJVQ01000004">
    <property type="protein sequence ID" value="RQW63041.1"/>
    <property type="molecule type" value="Genomic_DNA"/>
</dbReference>
<dbReference type="HAMAP" id="MF_01486">
    <property type="entry name" value="RecC"/>
    <property type="match status" value="1"/>
</dbReference>
<dbReference type="NCBIfam" id="TIGR01450">
    <property type="entry name" value="recC"/>
    <property type="match status" value="1"/>
</dbReference>
<dbReference type="PANTHER" id="PTHR30591">
    <property type="entry name" value="RECBCD ENZYME SUBUNIT RECC"/>
    <property type="match status" value="1"/>
</dbReference>
<comment type="caution">
    <text evidence="12">The sequence shown here is derived from an EMBL/GenBank/DDBJ whole genome shotgun (WGS) entry which is preliminary data.</text>
</comment>
<dbReference type="Pfam" id="PF04257">
    <property type="entry name" value="Exonuc_V_gamma"/>
    <property type="match status" value="1"/>
</dbReference>
<comment type="miscellaneous">
    <text evidence="10">In the RecBCD complex, RecB has a slow 3'-5' helicase, an exonuclease activity and loads RecA onto ssDNA, RecD has a fast 5'-3' helicase activity, while RecC stimulates the ATPase and processivity of the RecB helicase and contributes to recognition of the Chi site.</text>
</comment>
<dbReference type="GO" id="GO:0003678">
    <property type="term" value="F:DNA helicase activity"/>
    <property type="evidence" value="ECO:0007669"/>
    <property type="project" value="UniProtKB-UniRule"/>
</dbReference>
<keyword evidence="1 10" id="KW-0540">Nuclease</keyword>
<dbReference type="GO" id="GO:0003677">
    <property type="term" value="F:DNA binding"/>
    <property type="evidence" value="ECO:0007669"/>
    <property type="project" value="UniProtKB-UniRule"/>
</dbReference>
<dbReference type="Gene3D" id="3.40.50.300">
    <property type="entry name" value="P-loop containing nucleotide triphosphate hydrolases"/>
    <property type="match status" value="2"/>
</dbReference>
<dbReference type="GO" id="GO:0005524">
    <property type="term" value="F:ATP binding"/>
    <property type="evidence" value="ECO:0007669"/>
    <property type="project" value="UniProtKB-UniRule"/>
</dbReference>
<keyword evidence="5 10" id="KW-0347">Helicase</keyword>
<keyword evidence="4 10" id="KW-0378">Hydrolase</keyword>
<keyword evidence="2 10" id="KW-0547">Nucleotide-binding</keyword>
<name>A0A3N9TFM3_9VIBR</name>
<dbReference type="PIRSF" id="PIRSF000980">
    <property type="entry name" value="RecC"/>
    <property type="match status" value="1"/>
</dbReference>
<dbReference type="InterPro" id="IPR013986">
    <property type="entry name" value="DExx_box_DNA_helicase_dom_sf"/>
</dbReference>
<evidence type="ECO:0000256" key="8">
    <source>
        <dbReference type="ARBA" id="ARBA00023125"/>
    </source>
</evidence>